<proteinExistence type="evidence at transcript level"/>
<evidence type="ECO:0000313" key="2">
    <source>
        <dbReference type="EMBL" id="AFK42709.1"/>
    </source>
</evidence>
<reference evidence="2" key="1">
    <citation type="submission" date="2012-05" db="EMBL/GenBank/DDBJ databases">
        <authorList>
            <person name="Krishnakumar V."/>
            <person name="Cheung F."/>
            <person name="Xiao Y."/>
            <person name="Chan A."/>
            <person name="Moskal W.A."/>
            <person name="Town C.D."/>
        </authorList>
    </citation>
    <scope>NUCLEOTIDE SEQUENCE</scope>
</reference>
<evidence type="ECO:0000256" key="1">
    <source>
        <dbReference type="SAM" id="MobiDB-lite"/>
    </source>
</evidence>
<organism evidence="2">
    <name type="scientific">Lotus japonicus</name>
    <name type="common">Lotus corniculatus var. japonicus</name>
    <dbReference type="NCBI Taxonomy" id="34305"/>
    <lineage>
        <taxon>Eukaryota</taxon>
        <taxon>Viridiplantae</taxon>
        <taxon>Streptophyta</taxon>
        <taxon>Embryophyta</taxon>
        <taxon>Tracheophyta</taxon>
        <taxon>Spermatophyta</taxon>
        <taxon>Magnoliopsida</taxon>
        <taxon>eudicotyledons</taxon>
        <taxon>Gunneridae</taxon>
        <taxon>Pentapetalae</taxon>
        <taxon>rosids</taxon>
        <taxon>fabids</taxon>
        <taxon>Fabales</taxon>
        <taxon>Fabaceae</taxon>
        <taxon>Papilionoideae</taxon>
        <taxon>50 kb inversion clade</taxon>
        <taxon>NPAAA clade</taxon>
        <taxon>Hologalegina</taxon>
        <taxon>robinioid clade</taxon>
        <taxon>Loteae</taxon>
        <taxon>Lotus</taxon>
    </lineage>
</organism>
<dbReference type="AlphaFoldDB" id="I3SR17"/>
<sequence>MLPLRMTLTLLGHQQRPFQKSELRSKPLVDNSSRVQPYCNTKHKLVSIFLPSTHKHH</sequence>
<feature type="region of interest" description="Disordered" evidence="1">
    <location>
        <begin position="15"/>
        <end position="35"/>
    </location>
</feature>
<accession>I3SR17</accession>
<dbReference type="EMBL" id="BT142915">
    <property type="protein sequence ID" value="AFK42709.1"/>
    <property type="molecule type" value="mRNA"/>
</dbReference>
<protein>
    <submittedName>
        <fullName evidence="2">Uncharacterized protein</fullName>
    </submittedName>
</protein>
<name>I3SR17_LOTJA</name>